<feature type="transmembrane region" description="Helical" evidence="1">
    <location>
        <begin position="33"/>
        <end position="53"/>
    </location>
</feature>
<dbReference type="PANTHER" id="PTHR34368:SF1">
    <property type="entry name" value="OS01G0962200 PROTEIN"/>
    <property type="match status" value="1"/>
</dbReference>
<comment type="caution">
    <text evidence="2">The sequence shown here is derived from an EMBL/GenBank/DDBJ whole genome shotgun (WGS) entry which is preliminary data.</text>
</comment>
<feature type="transmembrane region" description="Helical" evidence="1">
    <location>
        <begin position="91"/>
        <end position="107"/>
    </location>
</feature>
<keyword evidence="3" id="KW-1185">Reference proteome</keyword>
<reference evidence="2" key="1">
    <citation type="journal article" date="2014" name="Int. J. Syst. Evol. Microbiol.">
        <title>Complete genome sequence of Corynebacterium casei LMG S-19264T (=DSM 44701T), isolated from a smear-ripened cheese.</title>
        <authorList>
            <consortium name="US DOE Joint Genome Institute (JGI-PGF)"/>
            <person name="Walter F."/>
            <person name="Albersmeier A."/>
            <person name="Kalinowski J."/>
            <person name="Ruckert C."/>
        </authorList>
    </citation>
    <scope>NUCLEOTIDE SEQUENCE</scope>
    <source>
        <strain evidence="2">CGMCC 1.10998</strain>
    </source>
</reference>
<dbReference type="AlphaFoldDB" id="A0A916XCB7"/>
<dbReference type="EMBL" id="BMED01000001">
    <property type="protein sequence ID" value="GGC63478.1"/>
    <property type="molecule type" value="Genomic_DNA"/>
</dbReference>
<keyword evidence="1" id="KW-1133">Transmembrane helix</keyword>
<feature type="transmembrane region" description="Helical" evidence="1">
    <location>
        <begin position="119"/>
        <end position="137"/>
    </location>
</feature>
<protein>
    <recommendedName>
        <fullName evidence="4">Ceramidase</fullName>
    </recommendedName>
</protein>
<name>A0A916XCB7_9BURK</name>
<keyword evidence="1" id="KW-0472">Membrane</keyword>
<evidence type="ECO:0000256" key="1">
    <source>
        <dbReference type="SAM" id="Phobius"/>
    </source>
</evidence>
<gene>
    <name evidence="2" type="ORF">GCM10011396_08060</name>
</gene>
<evidence type="ECO:0008006" key="4">
    <source>
        <dbReference type="Google" id="ProtNLM"/>
    </source>
</evidence>
<evidence type="ECO:0000313" key="3">
    <source>
        <dbReference type="Proteomes" id="UP000637423"/>
    </source>
</evidence>
<keyword evidence="1" id="KW-0812">Transmembrane</keyword>
<dbReference type="PANTHER" id="PTHR34368">
    <property type="entry name" value="OS01G0962200 PROTEIN"/>
    <property type="match status" value="1"/>
</dbReference>
<evidence type="ECO:0000313" key="2">
    <source>
        <dbReference type="EMBL" id="GGC63478.1"/>
    </source>
</evidence>
<proteinExistence type="predicted"/>
<reference evidence="2" key="2">
    <citation type="submission" date="2020-09" db="EMBL/GenBank/DDBJ databases">
        <authorList>
            <person name="Sun Q."/>
            <person name="Zhou Y."/>
        </authorList>
    </citation>
    <scope>NUCLEOTIDE SEQUENCE</scope>
    <source>
        <strain evidence="2">CGMCC 1.10998</strain>
    </source>
</reference>
<sequence>MSNMGFALVALWGMVRLWPQRAHHALSPGRYGYGLFLLSLLLTALGSSYYHLAPDNTRLLWDRLPIAWATAVLLAGVRAETRSGSNAGRDIILLMAFATFGVAWWSFTDHYGVGDLRPYLMLQGLALVLIPLWQAAYQAPWSDRCAFGLALLLYVAAKLAELHDADLQAILGFISGHTLKHLLATAAAFTLTARLIRRTRPDQAKAAEHLAPSRASRIAFD</sequence>
<accession>A0A916XCB7</accession>
<dbReference type="Proteomes" id="UP000637423">
    <property type="component" value="Unassembled WGS sequence"/>
</dbReference>
<organism evidence="2 3">
    <name type="scientific">Undibacterium terreum</name>
    <dbReference type="NCBI Taxonomy" id="1224302"/>
    <lineage>
        <taxon>Bacteria</taxon>
        <taxon>Pseudomonadati</taxon>
        <taxon>Pseudomonadota</taxon>
        <taxon>Betaproteobacteria</taxon>
        <taxon>Burkholderiales</taxon>
        <taxon>Oxalobacteraceae</taxon>
        <taxon>Undibacterium</taxon>
    </lineage>
</organism>